<protein>
    <submittedName>
        <fullName evidence="2">Uncharacterized protein</fullName>
    </submittedName>
</protein>
<name>A0A840P1J9_9ACTN</name>
<dbReference type="EMBL" id="JACHGN010000002">
    <property type="protein sequence ID" value="MBB5131127.1"/>
    <property type="molecule type" value="Genomic_DNA"/>
</dbReference>
<evidence type="ECO:0000313" key="3">
    <source>
        <dbReference type="Proteomes" id="UP000578449"/>
    </source>
</evidence>
<accession>A0A840P1J9</accession>
<evidence type="ECO:0000313" key="2">
    <source>
        <dbReference type="EMBL" id="MBB5131127.1"/>
    </source>
</evidence>
<evidence type="ECO:0000256" key="1">
    <source>
        <dbReference type="SAM" id="MobiDB-lite"/>
    </source>
</evidence>
<reference evidence="2 3" key="1">
    <citation type="submission" date="2020-08" db="EMBL/GenBank/DDBJ databases">
        <title>Genomic Encyclopedia of Type Strains, Phase IV (KMG-IV): sequencing the most valuable type-strain genomes for metagenomic binning, comparative biology and taxonomic classification.</title>
        <authorList>
            <person name="Goeker M."/>
        </authorList>
    </citation>
    <scope>NUCLEOTIDE SEQUENCE [LARGE SCALE GENOMIC DNA]</scope>
    <source>
        <strain evidence="2 3">DSM 45615</strain>
    </source>
</reference>
<proteinExistence type="predicted"/>
<feature type="compositionally biased region" description="Basic and acidic residues" evidence="1">
    <location>
        <begin position="215"/>
        <end position="228"/>
    </location>
</feature>
<feature type="region of interest" description="Disordered" evidence="1">
    <location>
        <begin position="149"/>
        <end position="418"/>
    </location>
</feature>
<feature type="compositionally biased region" description="Basic and acidic residues" evidence="1">
    <location>
        <begin position="398"/>
        <end position="418"/>
    </location>
</feature>
<dbReference type="RefSeq" id="WP_185047978.1">
    <property type="nucleotide sequence ID" value="NZ_BAABIX010000044.1"/>
</dbReference>
<sequence>MSEVVPLPSFGEVFFDSRGQDRVLRVTWHEGTLVLSLWRGEMCTASFRMPLEDVGRLLDTLDDGYAEAGGDELVQSGQHVVYPQADGGQPADYQPAADYQQPAADYQGDYPETGHYARPPQRDYQGDYPPGDYAADYQAQDYQGADYQNTDYQNTDYQGAPDYQTASDYQSAPDYQGGPEYRGGEYQPADYQPADYQPADYGPGADYHQPGGHYGEPERPLPPQEERPAAALGPNDVLVARGTPPTDKLVAGHSTAPDAAVPRENMIVGDSLPYGQPPHQPSHHGTDPGYPMPAGDPYGPPQDAYGTSPSVRPPAGPRSQSGGPPTDPYGFPADEVDQHDPYAQGRTYGRQVPHPDPYGTPSYPDDRPAYGDPQPGRGAPVDPADPLGLGQGMYATGERLRPEHGRPGHDDRDSRTDW</sequence>
<dbReference type="AlphaFoldDB" id="A0A840P1J9"/>
<organism evidence="2 3">
    <name type="scientific">Thermocatellispora tengchongensis</name>
    <dbReference type="NCBI Taxonomy" id="1073253"/>
    <lineage>
        <taxon>Bacteria</taxon>
        <taxon>Bacillati</taxon>
        <taxon>Actinomycetota</taxon>
        <taxon>Actinomycetes</taxon>
        <taxon>Streptosporangiales</taxon>
        <taxon>Streptosporangiaceae</taxon>
        <taxon>Thermocatellispora</taxon>
    </lineage>
</organism>
<gene>
    <name evidence="2" type="ORF">HNP84_000833</name>
</gene>
<comment type="caution">
    <text evidence="2">The sequence shown here is derived from an EMBL/GenBank/DDBJ whole genome shotgun (WGS) entry which is preliminary data.</text>
</comment>
<dbReference type="Proteomes" id="UP000578449">
    <property type="component" value="Unassembled WGS sequence"/>
</dbReference>
<keyword evidence="3" id="KW-1185">Reference proteome</keyword>
<feature type="region of interest" description="Disordered" evidence="1">
    <location>
        <begin position="104"/>
        <end position="135"/>
    </location>
</feature>